<dbReference type="SUPFAM" id="SSF53756">
    <property type="entry name" value="UDP-Glycosyltransferase/glycogen phosphorylase"/>
    <property type="match status" value="1"/>
</dbReference>
<dbReference type="CDD" id="cd03801">
    <property type="entry name" value="GT4_PimA-like"/>
    <property type="match status" value="1"/>
</dbReference>
<dbReference type="PANTHER" id="PTHR45947:SF3">
    <property type="entry name" value="SULFOQUINOVOSYL TRANSFERASE SQD2"/>
    <property type="match status" value="1"/>
</dbReference>
<accession>B8GDY8</accession>
<dbReference type="GO" id="GO:0016757">
    <property type="term" value="F:glycosyltransferase activity"/>
    <property type="evidence" value="ECO:0007669"/>
    <property type="project" value="InterPro"/>
</dbReference>
<dbReference type="Proteomes" id="UP000002457">
    <property type="component" value="Chromosome"/>
</dbReference>
<gene>
    <name evidence="3" type="ordered locus">Mpal_2193</name>
</gene>
<organism evidence="3 4">
    <name type="scientific">Methanosphaerula palustris (strain ATCC BAA-1556 / DSM 19958 / E1-9c)</name>
    <dbReference type="NCBI Taxonomy" id="521011"/>
    <lineage>
        <taxon>Archaea</taxon>
        <taxon>Methanobacteriati</taxon>
        <taxon>Methanobacteriota</taxon>
        <taxon>Stenosarchaea group</taxon>
        <taxon>Methanomicrobia</taxon>
        <taxon>Methanomicrobiales</taxon>
        <taxon>Methanoregulaceae</taxon>
        <taxon>Methanosphaerula</taxon>
    </lineage>
</organism>
<dbReference type="Pfam" id="PF13439">
    <property type="entry name" value="Glyco_transf_4"/>
    <property type="match status" value="1"/>
</dbReference>
<feature type="domain" description="Glycosyltransferase subfamily 4-like N-terminal" evidence="2">
    <location>
        <begin position="15"/>
        <end position="174"/>
    </location>
</feature>
<dbReference type="eggNOG" id="arCOG01403">
    <property type="taxonomic scope" value="Archaea"/>
</dbReference>
<proteinExistence type="predicted"/>
<dbReference type="CAZy" id="GT4">
    <property type="family name" value="Glycosyltransferase Family 4"/>
</dbReference>
<evidence type="ECO:0000259" key="2">
    <source>
        <dbReference type="Pfam" id="PF13439"/>
    </source>
</evidence>
<dbReference type="STRING" id="521011.Mpal_2193"/>
<evidence type="ECO:0000259" key="1">
    <source>
        <dbReference type="Pfam" id="PF00534"/>
    </source>
</evidence>
<dbReference type="AlphaFoldDB" id="B8GDY8"/>
<keyword evidence="4" id="KW-1185">Reference proteome</keyword>
<evidence type="ECO:0000313" key="3">
    <source>
        <dbReference type="EMBL" id="ACL17489.1"/>
    </source>
</evidence>
<keyword evidence="3" id="KW-0808">Transferase</keyword>
<name>B8GDY8_METPE</name>
<dbReference type="RefSeq" id="WP_012618808.1">
    <property type="nucleotide sequence ID" value="NC_011832.1"/>
</dbReference>
<evidence type="ECO:0000313" key="4">
    <source>
        <dbReference type="Proteomes" id="UP000002457"/>
    </source>
</evidence>
<dbReference type="InterPro" id="IPR050194">
    <property type="entry name" value="Glycosyltransferase_grp1"/>
</dbReference>
<protein>
    <submittedName>
        <fullName evidence="3">Glycosyl transferase group 1</fullName>
    </submittedName>
</protein>
<feature type="domain" description="Glycosyl transferase family 1" evidence="1">
    <location>
        <begin position="184"/>
        <end position="336"/>
    </location>
</feature>
<dbReference type="PANTHER" id="PTHR45947">
    <property type="entry name" value="SULFOQUINOVOSYL TRANSFERASE SQD2"/>
    <property type="match status" value="1"/>
</dbReference>
<dbReference type="EMBL" id="CP001338">
    <property type="protein sequence ID" value="ACL17489.1"/>
    <property type="molecule type" value="Genomic_DNA"/>
</dbReference>
<dbReference type="Pfam" id="PF00534">
    <property type="entry name" value="Glycos_transf_1"/>
    <property type="match status" value="1"/>
</dbReference>
<dbReference type="HOGENOM" id="CLU_635725_0_0_2"/>
<dbReference type="KEGG" id="mpl:Mpal_2193"/>
<dbReference type="Gene3D" id="3.40.50.2000">
    <property type="entry name" value="Glycogen Phosphorylase B"/>
    <property type="match status" value="2"/>
</dbReference>
<dbReference type="InterPro" id="IPR001296">
    <property type="entry name" value="Glyco_trans_1"/>
</dbReference>
<sequence>MKILHTVEWYYPSLGGAQEVVRQLSERMVKRGHDVTVATTKMAERTSNTINGVHIEEFDIAGNTARGITGEVERYQQFLIESDYDIILTYAAQQWTADLFFPLIRESRGKKVFVPCGFSGLFTPEYAGYFESMKTWIQKYDATVFLSNDYQDITFFREHGGENALIIPNGADEEEFKKPSSVDIRAVLHIPADHLLVLHVGSHTGQKGHREALEIFRRAKIRNATFLMVANPIGIGCTLRCRATGLLFRLNPLERLRHRQMIITPLPREMTVAAYKTADLFLFPSNIECSPIVLFECMASKTPFLVTDVGNSKEIIQWSGGSGVLLPTTKDQNRFSTADIPGSMEMLESLATNREERARMQDAGYQAWSERFTWEKITDAYEKLYSSLLD</sequence>
<dbReference type="GeneID" id="7270278"/>
<dbReference type="OrthoDB" id="132546at2157"/>
<dbReference type="InterPro" id="IPR028098">
    <property type="entry name" value="Glyco_trans_4-like_N"/>
</dbReference>
<reference evidence="3 4" key="1">
    <citation type="journal article" date="2015" name="Genome Announc.">
        <title>Complete Genome Sequence of Methanosphaerula palustris E1-9CT, a Hydrogenotrophic Methanogen Isolated from a Minerotrophic Fen Peatland.</title>
        <authorList>
            <person name="Cadillo-Quiroz H."/>
            <person name="Browne P."/>
            <person name="Kyrpides N."/>
            <person name="Woyke T."/>
            <person name="Goodwin L."/>
            <person name="Detter C."/>
            <person name="Yavitt J.B."/>
            <person name="Zinder S.H."/>
        </authorList>
    </citation>
    <scope>NUCLEOTIDE SEQUENCE [LARGE SCALE GENOMIC DNA]</scope>
    <source>
        <strain evidence="4">ATCC BAA-1556 / DSM 19958 / E1-9c</strain>
    </source>
</reference>